<dbReference type="PANTHER" id="PTHR10796:SF181">
    <property type="entry name" value="SSD DOMAIN-CONTAINING PROTEIN"/>
    <property type="match status" value="1"/>
</dbReference>
<reference evidence="8 9" key="1">
    <citation type="submission" date="2014-03" db="EMBL/GenBank/DDBJ databases">
        <title>Draft genome of the hookworm Oesophagostomum dentatum.</title>
        <authorList>
            <person name="Mitreva M."/>
        </authorList>
    </citation>
    <scope>NUCLEOTIDE SEQUENCE [LARGE SCALE GENOMIC DNA]</scope>
    <source>
        <strain evidence="8 9">OD-Hann</strain>
    </source>
</reference>
<dbReference type="GO" id="GO:0018996">
    <property type="term" value="P:molting cycle, collagen and cuticulin-based cuticle"/>
    <property type="evidence" value="ECO:0007669"/>
    <property type="project" value="TreeGrafter"/>
</dbReference>
<dbReference type="Proteomes" id="UP000053660">
    <property type="component" value="Unassembled WGS sequence"/>
</dbReference>
<evidence type="ECO:0000256" key="4">
    <source>
        <dbReference type="ARBA" id="ARBA00022989"/>
    </source>
</evidence>
<evidence type="ECO:0000313" key="9">
    <source>
        <dbReference type="Proteomes" id="UP000053660"/>
    </source>
</evidence>
<feature type="domain" description="SSD" evidence="7">
    <location>
        <begin position="38"/>
        <end position="103"/>
    </location>
</feature>
<dbReference type="PANTHER" id="PTHR10796">
    <property type="entry name" value="PATCHED-RELATED"/>
    <property type="match status" value="1"/>
</dbReference>
<evidence type="ECO:0000256" key="5">
    <source>
        <dbReference type="ARBA" id="ARBA00023136"/>
    </source>
</evidence>
<keyword evidence="6" id="KW-0325">Glycoprotein</keyword>
<keyword evidence="3" id="KW-0812">Transmembrane</keyword>
<dbReference type="OrthoDB" id="6510177at2759"/>
<evidence type="ECO:0000256" key="1">
    <source>
        <dbReference type="ARBA" id="ARBA00004141"/>
    </source>
</evidence>
<dbReference type="SUPFAM" id="SSF82866">
    <property type="entry name" value="Multidrug efflux transporter AcrB transmembrane domain"/>
    <property type="match status" value="1"/>
</dbReference>
<dbReference type="InterPro" id="IPR000731">
    <property type="entry name" value="SSD"/>
</dbReference>
<organism evidence="8 9">
    <name type="scientific">Oesophagostomum dentatum</name>
    <name type="common">Nodular worm</name>
    <dbReference type="NCBI Taxonomy" id="61180"/>
    <lineage>
        <taxon>Eukaryota</taxon>
        <taxon>Metazoa</taxon>
        <taxon>Ecdysozoa</taxon>
        <taxon>Nematoda</taxon>
        <taxon>Chromadorea</taxon>
        <taxon>Rhabditida</taxon>
        <taxon>Rhabditina</taxon>
        <taxon>Rhabditomorpha</taxon>
        <taxon>Strongyloidea</taxon>
        <taxon>Strongylidae</taxon>
        <taxon>Oesophagostomum</taxon>
    </lineage>
</organism>
<comment type="subcellular location">
    <subcellularLocation>
        <location evidence="1">Membrane</location>
        <topology evidence="1">Multi-pass membrane protein</topology>
    </subcellularLocation>
</comment>
<protein>
    <recommendedName>
        <fullName evidence="7">SSD domain-containing protein</fullName>
    </recommendedName>
</protein>
<comment type="similarity">
    <text evidence="2">Belongs to the patched family.</text>
</comment>
<keyword evidence="9" id="KW-1185">Reference proteome</keyword>
<evidence type="ECO:0000256" key="2">
    <source>
        <dbReference type="ARBA" id="ARBA00005585"/>
    </source>
</evidence>
<dbReference type="InterPro" id="IPR003392">
    <property type="entry name" value="PTHD_SSD"/>
</dbReference>
<dbReference type="PROSITE" id="PS50156">
    <property type="entry name" value="SSD"/>
    <property type="match status" value="1"/>
</dbReference>
<dbReference type="AlphaFoldDB" id="A0A0B1SC79"/>
<keyword evidence="4" id="KW-1133">Transmembrane helix</keyword>
<evidence type="ECO:0000256" key="6">
    <source>
        <dbReference type="ARBA" id="ARBA00023180"/>
    </source>
</evidence>
<dbReference type="GO" id="GO:0005886">
    <property type="term" value="C:plasma membrane"/>
    <property type="evidence" value="ECO:0007669"/>
    <property type="project" value="TreeGrafter"/>
</dbReference>
<dbReference type="EMBL" id="KN593908">
    <property type="protein sequence ID" value="KHJ81117.1"/>
    <property type="molecule type" value="Genomic_DNA"/>
</dbReference>
<dbReference type="GO" id="GO:0030659">
    <property type="term" value="C:cytoplasmic vesicle membrane"/>
    <property type="evidence" value="ECO:0007669"/>
    <property type="project" value="TreeGrafter"/>
</dbReference>
<evidence type="ECO:0000259" key="7">
    <source>
        <dbReference type="PROSITE" id="PS50156"/>
    </source>
</evidence>
<gene>
    <name evidence="8" type="ORF">OESDEN_19197</name>
</gene>
<sequence>MKEDRPYTLADADALQINNLPKHLPMSQEKILTCKGNFPLNTVGVDNVFMLLSAWRSSPSHETLEKRMEDTFAEAGVSITVTSLTDFISFAVGCATPFPSVQVGHFR</sequence>
<dbReference type="GO" id="GO:0006897">
    <property type="term" value="P:endocytosis"/>
    <property type="evidence" value="ECO:0007669"/>
    <property type="project" value="TreeGrafter"/>
</dbReference>
<keyword evidence="5" id="KW-0472">Membrane</keyword>
<accession>A0A0B1SC79</accession>
<evidence type="ECO:0000256" key="3">
    <source>
        <dbReference type="ARBA" id="ARBA00022692"/>
    </source>
</evidence>
<dbReference type="InterPro" id="IPR051697">
    <property type="entry name" value="Patched_domain-protein"/>
</dbReference>
<proteinExistence type="inferred from homology"/>
<dbReference type="Pfam" id="PF02460">
    <property type="entry name" value="Patched"/>
    <property type="match status" value="1"/>
</dbReference>
<name>A0A0B1SC79_OESDE</name>
<evidence type="ECO:0000313" key="8">
    <source>
        <dbReference type="EMBL" id="KHJ81117.1"/>
    </source>
</evidence>